<evidence type="ECO:0000313" key="2">
    <source>
        <dbReference type="EMBL" id="GIH10000.1"/>
    </source>
</evidence>
<comment type="caution">
    <text evidence="2">The sequence shown here is derived from an EMBL/GenBank/DDBJ whole genome shotgun (WGS) entry which is preliminary data.</text>
</comment>
<dbReference type="AlphaFoldDB" id="A0A8J3VKQ5"/>
<reference evidence="2" key="1">
    <citation type="submission" date="2021-01" db="EMBL/GenBank/DDBJ databases">
        <title>Whole genome shotgun sequence of Rhizocola hellebori NBRC 109834.</title>
        <authorList>
            <person name="Komaki H."/>
            <person name="Tamura T."/>
        </authorList>
    </citation>
    <scope>NUCLEOTIDE SEQUENCE</scope>
    <source>
        <strain evidence="2">NBRC 109834</strain>
    </source>
</reference>
<dbReference type="SUPFAM" id="SSF56601">
    <property type="entry name" value="beta-lactamase/transpeptidase-like"/>
    <property type="match status" value="1"/>
</dbReference>
<dbReference type="RefSeq" id="WP_203913723.1">
    <property type="nucleotide sequence ID" value="NZ_BONY01000081.1"/>
</dbReference>
<dbReference type="InterPro" id="IPR006311">
    <property type="entry name" value="TAT_signal"/>
</dbReference>
<evidence type="ECO:0000313" key="3">
    <source>
        <dbReference type="Proteomes" id="UP000612899"/>
    </source>
</evidence>
<protein>
    <recommendedName>
        <fullName evidence="4">Beta-lactamase</fullName>
    </recommendedName>
</protein>
<dbReference type="Proteomes" id="UP000612899">
    <property type="component" value="Unassembled WGS sequence"/>
</dbReference>
<evidence type="ECO:0000256" key="1">
    <source>
        <dbReference type="SAM" id="MobiDB-lite"/>
    </source>
</evidence>
<evidence type="ECO:0008006" key="4">
    <source>
        <dbReference type="Google" id="ProtNLM"/>
    </source>
</evidence>
<dbReference type="EMBL" id="BONY01000081">
    <property type="protein sequence ID" value="GIH10000.1"/>
    <property type="molecule type" value="Genomic_DNA"/>
</dbReference>
<dbReference type="InterPro" id="IPR012338">
    <property type="entry name" value="Beta-lactam/transpept-like"/>
</dbReference>
<feature type="compositionally biased region" description="Pro residues" evidence="1">
    <location>
        <begin position="56"/>
        <end position="66"/>
    </location>
</feature>
<sequence length="307" mass="33140">MSRRRVTSKRRVRRRDLLIFGLGGASALVAGGVTLSQAAQGTWVKGNDPVDQPETSPSPTPSPTPPAFDLASFDPQKLVSITQGGWHGWALMDRKTGKVIGSTTISETSRTCSMIKVWLASDYLRTTAEAGKTPSSSRLSAISRMIRNSENGPASDLFDEMGKVTFTRLKAMCKLTDFVPSTTWGACQMSPRDVCRMAACAADGTAAGPKWTEWVLNEMRNVKVGTWGIPAAFPAAARGSLAIKNGWDVTTATQERHMNCLAVTEKWSMTVMTRYPVSLAGDAHGQQICQSVADQLLKRGELGPLFA</sequence>
<accession>A0A8J3VKQ5</accession>
<proteinExistence type="predicted"/>
<keyword evidence="3" id="KW-1185">Reference proteome</keyword>
<dbReference type="Gene3D" id="3.40.710.10">
    <property type="entry name" value="DD-peptidase/beta-lactamase superfamily"/>
    <property type="match status" value="1"/>
</dbReference>
<name>A0A8J3VKQ5_9ACTN</name>
<feature type="region of interest" description="Disordered" evidence="1">
    <location>
        <begin position="43"/>
        <end position="69"/>
    </location>
</feature>
<dbReference type="PROSITE" id="PS51318">
    <property type="entry name" value="TAT"/>
    <property type="match status" value="1"/>
</dbReference>
<gene>
    <name evidence="2" type="ORF">Rhe02_80670</name>
</gene>
<organism evidence="2 3">
    <name type="scientific">Rhizocola hellebori</name>
    <dbReference type="NCBI Taxonomy" id="1392758"/>
    <lineage>
        <taxon>Bacteria</taxon>
        <taxon>Bacillati</taxon>
        <taxon>Actinomycetota</taxon>
        <taxon>Actinomycetes</taxon>
        <taxon>Micromonosporales</taxon>
        <taxon>Micromonosporaceae</taxon>
        <taxon>Rhizocola</taxon>
    </lineage>
</organism>